<protein>
    <recommendedName>
        <fullName evidence="9">Polysaccharide biosynthesis protein</fullName>
    </recommendedName>
</protein>
<feature type="transmembrane region" description="Helical" evidence="6">
    <location>
        <begin position="170"/>
        <end position="189"/>
    </location>
</feature>
<dbReference type="EMBL" id="CP033924">
    <property type="protein sequence ID" value="AZA80400.1"/>
    <property type="molecule type" value="Genomic_DNA"/>
</dbReference>
<keyword evidence="2" id="KW-1003">Cell membrane</keyword>
<dbReference type="RefSeq" id="WP_123868004.1">
    <property type="nucleotide sequence ID" value="NZ_CP033924.1"/>
</dbReference>
<evidence type="ECO:0000256" key="5">
    <source>
        <dbReference type="ARBA" id="ARBA00023136"/>
    </source>
</evidence>
<gene>
    <name evidence="7" type="ORF">EG342_00020</name>
</gene>
<feature type="transmembrane region" description="Helical" evidence="6">
    <location>
        <begin position="80"/>
        <end position="101"/>
    </location>
</feature>
<feature type="transmembrane region" description="Helical" evidence="6">
    <location>
        <begin position="146"/>
        <end position="164"/>
    </location>
</feature>
<organism evidence="7 8">
    <name type="scientific">Chryseobacterium lactis</name>
    <dbReference type="NCBI Taxonomy" id="1241981"/>
    <lineage>
        <taxon>Bacteria</taxon>
        <taxon>Pseudomonadati</taxon>
        <taxon>Bacteroidota</taxon>
        <taxon>Flavobacteriia</taxon>
        <taxon>Flavobacteriales</taxon>
        <taxon>Weeksellaceae</taxon>
        <taxon>Chryseobacterium group</taxon>
        <taxon>Chryseobacterium</taxon>
    </lineage>
</organism>
<feature type="transmembrane region" description="Helical" evidence="6">
    <location>
        <begin position="107"/>
        <end position="125"/>
    </location>
</feature>
<evidence type="ECO:0000256" key="1">
    <source>
        <dbReference type="ARBA" id="ARBA00004651"/>
    </source>
</evidence>
<dbReference type="Proteomes" id="UP000279972">
    <property type="component" value="Chromosome"/>
</dbReference>
<dbReference type="InterPro" id="IPR050833">
    <property type="entry name" value="Poly_Biosynth_Transport"/>
</dbReference>
<keyword evidence="3 6" id="KW-0812">Transmembrane</keyword>
<feature type="transmembrane region" description="Helical" evidence="6">
    <location>
        <begin position="44"/>
        <end position="68"/>
    </location>
</feature>
<dbReference type="PANTHER" id="PTHR30250:SF11">
    <property type="entry name" value="O-ANTIGEN TRANSPORTER-RELATED"/>
    <property type="match status" value="1"/>
</dbReference>
<comment type="subcellular location">
    <subcellularLocation>
        <location evidence="1">Cell membrane</location>
        <topology evidence="1">Multi-pass membrane protein</topology>
    </subcellularLocation>
</comment>
<feature type="transmembrane region" description="Helical" evidence="6">
    <location>
        <begin position="246"/>
        <end position="270"/>
    </location>
</feature>
<evidence type="ECO:0000256" key="6">
    <source>
        <dbReference type="SAM" id="Phobius"/>
    </source>
</evidence>
<evidence type="ECO:0000256" key="2">
    <source>
        <dbReference type="ARBA" id="ARBA00022475"/>
    </source>
</evidence>
<feature type="transmembrane region" description="Helical" evidence="6">
    <location>
        <begin position="355"/>
        <end position="377"/>
    </location>
</feature>
<accession>A0ABM7ARY1</accession>
<keyword evidence="5 6" id="KW-0472">Membrane</keyword>
<evidence type="ECO:0000313" key="8">
    <source>
        <dbReference type="Proteomes" id="UP000279972"/>
    </source>
</evidence>
<keyword evidence="8" id="KW-1185">Reference proteome</keyword>
<evidence type="ECO:0000256" key="4">
    <source>
        <dbReference type="ARBA" id="ARBA00022989"/>
    </source>
</evidence>
<evidence type="ECO:0000313" key="7">
    <source>
        <dbReference type="EMBL" id="AZA80400.1"/>
    </source>
</evidence>
<feature type="transmembrane region" description="Helical" evidence="6">
    <location>
        <begin position="383"/>
        <end position="405"/>
    </location>
</feature>
<feature type="transmembrane region" description="Helical" evidence="6">
    <location>
        <begin position="210"/>
        <end position="226"/>
    </location>
</feature>
<reference evidence="7 8" key="1">
    <citation type="submission" date="2018-11" db="EMBL/GenBank/DDBJ databases">
        <title>Proposal to divide the Flavobacteriaceae and reorganize its genera based on Amino Acid Identity values calculated from whole genome sequences.</title>
        <authorList>
            <person name="Nicholson A.C."/>
            <person name="Gulvik C.A."/>
            <person name="Whitney A.M."/>
            <person name="Humrighouse B.W."/>
            <person name="Bell M."/>
            <person name="Holmes B."/>
            <person name="Steigerwalt A.G."/>
            <person name="Villarma A."/>
            <person name="Sheth M."/>
            <person name="Batra D."/>
            <person name="Pryor J."/>
            <person name="Bernardet J.-F."/>
            <person name="Hugo C."/>
            <person name="Kampfer P."/>
            <person name="Newman J."/>
            <person name="McQuiston J.R."/>
        </authorList>
    </citation>
    <scope>NUCLEOTIDE SEQUENCE [LARGE SCALE GENOMIC DNA]</scope>
    <source>
        <strain evidence="7 8">KC_1864</strain>
    </source>
</reference>
<proteinExistence type="predicted"/>
<keyword evidence="4 6" id="KW-1133">Transmembrane helix</keyword>
<feature type="transmembrane region" description="Helical" evidence="6">
    <location>
        <begin position="321"/>
        <end position="343"/>
    </location>
</feature>
<evidence type="ECO:0000256" key="3">
    <source>
        <dbReference type="ARBA" id="ARBA00022692"/>
    </source>
</evidence>
<name>A0ABM7ARY1_CHRLC</name>
<dbReference type="PANTHER" id="PTHR30250">
    <property type="entry name" value="PST FAMILY PREDICTED COLANIC ACID TRANSPORTER"/>
    <property type="match status" value="1"/>
</dbReference>
<sequence>MVQKLKSILNLMYISLPEYIAGFSVFIILIFLSHNLSLADIGEFTYANTLGQTAAAIFGVAILTVLRRDFAFSNAISDKYFLTIFFARIVLFLGIAVILILSYSIKLIDYLSFLMILARLIDSLSETHYYYLLSKNKFKGFSIIKSSHYICLLVLLFITAKLIGLSSIYLIGYVFIANSIFWLLLNLSMVYSQKKINRYIHWKSTYLKSFFNRMFPLLLSTFVYILSTRINVLVIKQYCTADEYGIFSIIISIIGIFSIFATAMSSFILNNQIIVFKNSYHGYLNLIKKQSIAFLLVGIVFYGISFILSDYITLVFKNFDIHYIGFLKLALISIIPLFLQVPVNYYFTVINKNKLALIFSISLFIYALVVYISFSYLMQLQGAIFSLILYTYSWYIILIGAIALYSKKLNKI</sequence>
<feature type="transmembrane region" description="Helical" evidence="6">
    <location>
        <begin position="12"/>
        <end position="32"/>
    </location>
</feature>
<feature type="transmembrane region" description="Helical" evidence="6">
    <location>
        <begin position="291"/>
        <end position="309"/>
    </location>
</feature>
<evidence type="ECO:0008006" key="9">
    <source>
        <dbReference type="Google" id="ProtNLM"/>
    </source>
</evidence>